<evidence type="ECO:0000313" key="4">
    <source>
        <dbReference type="Proteomes" id="UP000652761"/>
    </source>
</evidence>
<accession>A0A843U8B0</accession>
<feature type="signal peptide" evidence="2">
    <location>
        <begin position="1"/>
        <end position="22"/>
    </location>
</feature>
<dbReference type="AlphaFoldDB" id="A0A843U8B0"/>
<sequence>MNRAYFFVQALLVSLIIESSRVFIEPNFELLVECIGSFATLGPAPRLQQQVAAEEPPAEMTRGGRRQGRAASATAGRRRGAAGRDDEGREEQGRAAGARRGFRAEKIWGKQTGEREARQSPGRVEKSEFRVPFTALILIDNNTDD</sequence>
<reference evidence="3" key="1">
    <citation type="submission" date="2017-07" db="EMBL/GenBank/DDBJ databases">
        <title>Taro Niue Genome Assembly and Annotation.</title>
        <authorList>
            <person name="Atibalentja N."/>
            <person name="Keating K."/>
            <person name="Fields C.J."/>
        </authorList>
    </citation>
    <scope>NUCLEOTIDE SEQUENCE</scope>
    <source>
        <strain evidence="3">Niue_2</strain>
        <tissue evidence="3">Leaf</tissue>
    </source>
</reference>
<proteinExistence type="predicted"/>
<dbReference type="EMBL" id="NMUH01000388">
    <property type="protein sequence ID" value="MQL78230.1"/>
    <property type="molecule type" value="Genomic_DNA"/>
</dbReference>
<dbReference type="Proteomes" id="UP000652761">
    <property type="component" value="Unassembled WGS sequence"/>
</dbReference>
<feature type="chain" id="PRO_5032761143" evidence="2">
    <location>
        <begin position="23"/>
        <end position="145"/>
    </location>
</feature>
<comment type="caution">
    <text evidence="3">The sequence shown here is derived from an EMBL/GenBank/DDBJ whole genome shotgun (WGS) entry which is preliminary data.</text>
</comment>
<evidence type="ECO:0000256" key="1">
    <source>
        <dbReference type="SAM" id="MobiDB-lite"/>
    </source>
</evidence>
<feature type="compositionally biased region" description="Basic and acidic residues" evidence="1">
    <location>
        <begin position="102"/>
        <end position="127"/>
    </location>
</feature>
<organism evidence="3 4">
    <name type="scientific">Colocasia esculenta</name>
    <name type="common">Wild taro</name>
    <name type="synonym">Arum esculentum</name>
    <dbReference type="NCBI Taxonomy" id="4460"/>
    <lineage>
        <taxon>Eukaryota</taxon>
        <taxon>Viridiplantae</taxon>
        <taxon>Streptophyta</taxon>
        <taxon>Embryophyta</taxon>
        <taxon>Tracheophyta</taxon>
        <taxon>Spermatophyta</taxon>
        <taxon>Magnoliopsida</taxon>
        <taxon>Liliopsida</taxon>
        <taxon>Araceae</taxon>
        <taxon>Aroideae</taxon>
        <taxon>Colocasieae</taxon>
        <taxon>Colocasia</taxon>
    </lineage>
</organism>
<evidence type="ECO:0000256" key="2">
    <source>
        <dbReference type="SAM" id="SignalP"/>
    </source>
</evidence>
<feature type="region of interest" description="Disordered" evidence="1">
    <location>
        <begin position="48"/>
        <end position="127"/>
    </location>
</feature>
<feature type="compositionally biased region" description="Basic and acidic residues" evidence="1">
    <location>
        <begin position="82"/>
        <end position="93"/>
    </location>
</feature>
<evidence type="ECO:0000313" key="3">
    <source>
        <dbReference type="EMBL" id="MQL78230.1"/>
    </source>
</evidence>
<keyword evidence="4" id="KW-1185">Reference proteome</keyword>
<name>A0A843U8B0_COLES</name>
<protein>
    <submittedName>
        <fullName evidence="3">Uncharacterized protein</fullName>
    </submittedName>
</protein>
<keyword evidence="2" id="KW-0732">Signal</keyword>
<gene>
    <name evidence="3" type="ORF">Taro_010624</name>
</gene>